<evidence type="ECO:0000256" key="1">
    <source>
        <dbReference type="SAM" id="MobiDB-lite"/>
    </source>
</evidence>
<name>A0A077S6Q4_WHEAT</name>
<feature type="compositionally biased region" description="Basic and acidic residues" evidence="1">
    <location>
        <begin position="89"/>
        <end position="110"/>
    </location>
</feature>
<feature type="compositionally biased region" description="Basic residues" evidence="1">
    <location>
        <begin position="170"/>
        <end position="179"/>
    </location>
</feature>
<dbReference type="HOGENOM" id="CLU_1430391_0_0_1"/>
<feature type="region of interest" description="Disordered" evidence="1">
    <location>
        <begin position="150"/>
        <end position="190"/>
    </location>
</feature>
<dbReference type="AlphaFoldDB" id="A0A077S6Q4"/>
<sequence>MERGRAMPRGRRGRGRGRGRGRARTPVADGGNRGEASKAGLANKAKELAGAGQEDANGEAHDWVEVPVVWRQPRGAADDDDAARMKQLVEDPKEKTAAADDAAARMEQAVEKPVPTAPFDPGLIEHINVGGYVMERDAYDFIRYDLGMPPPSLEPEPRRLWSWDDSSFPRARRRHRHRRPSEPPTSLCWP</sequence>
<reference evidence="2" key="1">
    <citation type="journal article" date="2014" name="Science">
        <title>Structural and functional partitioning of bread wheat chromosome 3B.</title>
        <authorList>
            <person name="Choulet F."/>
            <person name="Alberti A."/>
            <person name="Theil S."/>
            <person name="Glover N."/>
            <person name="Barbe V."/>
            <person name="Daron J."/>
            <person name="Pingault L."/>
            <person name="Sourdille P."/>
            <person name="Couloux A."/>
            <person name="Paux E."/>
            <person name="Leroy P."/>
            <person name="Mangenot S."/>
            <person name="Guilhot N."/>
            <person name="Le Gouis J."/>
            <person name="Balfourier F."/>
            <person name="Alaux M."/>
            <person name="Jamilloux V."/>
            <person name="Poulain J."/>
            <person name="Durand C."/>
            <person name="Bellec A."/>
            <person name="Gaspin C."/>
            <person name="Safar J."/>
            <person name="Dolezel J."/>
            <person name="Rogers J."/>
            <person name="Vandepoele K."/>
            <person name="Aury J.M."/>
            <person name="Mayer K."/>
            <person name="Berges H."/>
            <person name="Quesneville H."/>
            <person name="Wincker P."/>
            <person name="Feuillet C."/>
        </authorList>
    </citation>
    <scope>NUCLEOTIDE SEQUENCE</scope>
</reference>
<proteinExistence type="predicted"/>
<feature type="region of interest" description="Disordered" evidence="1">
    <location>
        <begin position="1"/>
        <end position="60"/>
    </location>
</feature>
<feature type="compositionally biased region" description="Basic residues" evidence="1">
    <location>
        <begin position="1"/>
        <end position="23"/>
    </location>
</feature>
<accession>A0A077S6Q4</accession>
<protein>
    <submittedName>
        <fullName evidence="2">Uncharacterized protein</fullName>
    </submittedName>
</protein>
<dbReference type="EMBL" id="HG670306">
    <property type="protein sequence ID" value="CDM85574.1"/>
    <property type="molecule type" value="Genomic_DNA"/>
</dbReference>
<gene>
    <name evidence="2" type="ORF">TRAES_3BF024100080CFD_c1</name>
</gene>
<evidence type="ECO:0000313" key="2">
    <source>
        <dbReference type="EMBL" id="CDM85574.1"/>
    </source>
</evidence>
<feature type="region of interest" description="Disordered" evidence="1">
    <location>
        <begin position="89"/>
        <end position="122"/>
    </location>
</feature>
<organism evidence="2">
    <name type="scientific">Triticum aestivum</name>
    <name type="common">Wheat</name>
    <dbReference type="NCBI Taxonomy" id="4565"/>
    <lineage>
        <taxon>Eukaryota</taxon>
        <taxon>Viridiplantae</taxon>
        <taxon>Streptophyta</taxon>
        <taxon>Embryophyta</taxon>
        <taxon>Tracheophyta</taxon>
        <taxon>Spermatophyta</taxon>
        <taxon>Magnoliopsida</taxon>
        <taxon>Liliopsida</taxon>
        <taxon>Poales</taxon>
        <taxon>Poaceae</taxon>
        <taxon>BOP clade</taxon>
        <taxon>Pooideae</taxon>
        <taxon>Triticodae</taxon>
        <taxon>Triticeae</taxon>
        <taxon>Triticinae</taxon>
        <taxon>Triticum</taxon>
    </lineage>
</organism>